<evidence type="ECO:0000313" key="2">
    <source>
        <dbReference type="EMBL" id="GAB1251072.1"/>
    </source>
</evidence>
<organism evidence="2 3">
    <name type="scientific">Porphyromonas miyakawae</name>
    <dbReference type="NCBI Taxonomy" id="3137470"/>
    <lineage>
        <taxon>Bacteria</taxon>
        <taxon>Pseudomonadati</taxon>
        <taxon>Bacteroidota</taxon>
        <taxon>Bacteroidia</taxon>
        <taxon>Bacteroidales</taxon>
        <taxon>Porphyromonadaceae</taxon>
        <taxon>Porphyromonas</taxon>
    </lineage>
</organism>
<reference evidence="2 3" key="1">
    <citation type="journal article" date="2025" name="Int. J. Syst. Evol. Microbiol.">
        <title>Desulfovibrio falkowii sp. nov., Porphyromonas miyakawae sp. nov., Mediterraneibacter flintii sp. nov. and Owariibacterium komagatae gen. nov., sp. nov., isolated from human faeces.</title>
        <authorList>
            <person name="Hamaguchi T."/>
            <person name="Ohara M."/>
            <person name="Hisatomi A."/>
            <person name="Sekiguchi K."/>
            <person name="Takeda J.I."/>
            <person name="Ueyama J."/>
            <person name="Ito M."/>
            <person name="Nishiwaki H."/>
            <person name="Ogi T."/>
            <person name="Hirayama M."/>
            <person name="Ohkuma M."/>
            <person name="Sakamoto M."/>
            <person name="Ohno K."/>
        </authorList>
    </citation>
    <scope>NUCLEOTIDE SEQUENCE [LARGE SCALE GENOMIC DNA]</scope>
    <source>
        <strain evidence="2 3">13CB11C</strain>
    </source>
</reference>
<evidence type="ECO:0000313" key="3">
    <source>
        <dbReference type="Proteomes" id="UP001628220"/>
    </source>
</evidence>
<gene>
    <name evidence="2" type="ORF">Tsumi_01760</name>
</gene>
<evidence type="ECO:0000256" key="1">
    <source>
        <dbReference type="SAM" id="Coils"/>
    </source>
</evidence>
<keyword evidence="1" id="KW-0175">Coiled coil</keyword>
<name>A0ABQ0E032_9PORP</name>
<protein>
    <submittedName>
        <fullName evidence="2">Uncharacterized protein</fullName>
    </submittedName>
</protein>
<dbReference type="EMBL" id="BAAFSF010000001">
    <property type="protein sequence ID" value="GAB1251072.1"/>
    <property type="molecule type" value="Genomic_DNA"/>
</dbReference>
<accession>A0ABQ0E032</accession>
<proteinExistence type="predicted"/>
<dbReference type="Proteomes" id="UP001628220">
    <property type="component" value="Unassembled WGS sequence"/>
</dbReference>
<keyword evidence="3" id="KW-1185">Reference proteome</keyword>
<comment type="caution">
    <text evidence="2">The sequence shown here is derived from an EMBL/GenBank/DDBJ whole genome shotgun (WGS) entry which is preliminary data.</text>
</comment>
<sequence length="100" mass="11942">MTQKEELYLQELDQLIRRLEHLVEKQQAKIESQQAEIQRLEGIRDSLLHETEHLRQRNSHLLTSRLIVADDGDWLMARSRLERLQETIKKAIKSLETEIE</sequence>
<feature type="coiled-coil region" evidence="1">
    <location>
        <begin position="5"/>
        <end position="50"/>
    </location>
</feature>
<dbReference type="RefSeq" id="WP_411914887.1">
    <property type="nucleotide sequence ID" value="NZ_BAAFSF010000001.1"/>
</dbReference>